<sequence>MRLVSGNRRDCLDAGMSDILTKPVDRDHLRIVMDAYHSLSIPGHI</sequence>
<protein>
    <recommendedName>
        <fullName evidence="2">Response regulatory domain-containing protein</fullName>
    </recommendedName>
</protein>
<dbReference type="OrthoDB" id="18419at2759"/>
<evidence type="ECO:0000259" key="2">
    <source>
        <dbReference type="PROSITE" id="PS50110"/>
    </source>
</evidence>
<gene>
    <name evidence="3" type="ORF">PROFUN_10343</name>
</gene>
<dbReference type="AlphaFoldDB" id="A0A2P6NDY0"/>
<dbReference type="InterPro" id="IPR011006">
    <property type="entry name" value="CheY-like_superfamily"/>
</dbReference>
<name>A0A2P6NDY0_9EUKA</name>
<comment type="caution">
    <text evidence="3">The sequence shown here is derived from an EMBL/GenBank/DDBJ whole genome shotgun (WGS) entry which is preliminary data.</text>
</comment>
<comment type="caution">
    <text evidence="1">Lacks conserved residue(s) required for the propagation of feature annotation.</text>
</comment>
<feature type="domain" description="Response regulatory" evidence="2">
    <location>
        <begin position="1"/>
        <end position="37"/>
    </location>
</feature>
<dbReference type="InterPro" id="IPR001789">
    <property type="entry name" value="Sig_transdc_resp-reg_receiver"/>
</dbReference>
<evidence type="ECO:0000256" key="1">
    <source>
        <dbReference type="PROSITE-ProRule" id="PRU00169"/>
    </source>
</evidence>
<dbReference type="EMBL" id="MDYQ01000110">
    <property type="protein sequence ID" value="PRP82135.1"/>
    <property type="molecule type" value="Genomic_DNA"/>
</dbReference>
<dbReference type="PROSITE" id="PS50110">
    <property type="entry name" value="RESPONSE_REGULATORY"/>
    <property type="match status" value="1"/>
</dbReference>
<reference evidence="3 4" key="1">
    <citation type="journal article" date="2018" name="Genome Biol. Evol.">
        <title>Multiple Roots of Fruiting Body Formation in Amoebozoa.</title>
        <authorList>
            <person name="Hillmann F."/>
            <person name="Forbes G."/>
            <person name="Novohradska S."/>
            <person name="Ferling I."/>
            <person name="Riege K."/>
            <person name="Groth M."/>
            <person name="Westermann M."/>
            <person name="Marz M."/>
            <person name="Spaller T."/>
            <person name="Winckler T."/>
            <person name="Schaap P."/>
            <person name="Glockner G."/>
        </authorList>
    </citation>
    <scope>NUCLEOTIDE SEQUENCE [LARGE SCALE GENOMIC DNA]</scope>
    <source>
        <strain evidence="3 4">Jena</strain>
    </source>
</reference>
<accession>A0A2P6NDY0</accession>
<dbReference type="GO" id="GO:0000160">
    <property type="term" value="P:phosphorelay signal transduction system"/>
    <property type="evidence" value="ECO:0007669"/>
    <property type="project" value="InterPro"/>
</dbReference>
<evidence type="ECO:0000313" key="4">
    <source>
        <dbReference type="Proteomes" id="UP000241769"/>
    </source>
</evidence>
<dbReference type="Proteomes" id="UP000241769">
    <property type="component" value="Unassembled WGS sequence"/>
</dbReference>
<dbReference type="Gene3D" id="3.40.50.2300">
    <property type="match status" value="1"/>
</dbReference>
<evidence type="ECO:0000313" key="3">
    <source>
        <dbReference type="EMBL" id="PRP82135.1"/>
    </source>
</evidence>
<keyword evidence="4" id="KW-1185">Reference proteome</keyword>
<organism evidence="3 4">
    <name type="scientific">Planoprotostelium fungivorum</name>
    <dbReference type="NCBI Taxonomy" id="1890364"/>
    <lineage>
        <taxon>Eukaryota</taxon>
        <taxon>Amoebozoa</taxon>
        <taxon>Evosea</taxon>
        <taxon>Variosea</taxon>
        <taxon>Cavosteliida</taxon>
        <taxon>Cavosteliaceae</taxon>
        <taxon>Planoprotostelium</taxon>
    </lineage>
</organism>
<dbReference type="SUPFAM" id="SSF52172">
    <property type="entry name" value="CheY-like"/>
    <property type="match status" value="1"/>
</dbReference>
<proteinExistence type="predicted"/>
<dbReference type="InParanoid" id="A0A2P6NDY0"/>